<evidence type="ECO:0000313" key="4">
    <source>
        <dbReference type="Proteomes" id="UP000322234"/>
    </source>
</evidence>
<evidence type="ECO:0000313" key="3">
    <source>
        <dbReference type="EMBL" id="MXQ81010.1"/>
    </source>
</evidence>
<dbReference type="AlphaFoldDB" id="A0A6B0QV53"/>
<dbReference type="EMBL" id="VBQZ03000006">
    <property type="protein sequence ID" value="MXQ81010.1"/>
    <property type="molecule type" value="Genomic_DNA"/>
</dbReference>
<comment type="caution">
    <text evidence="3">The sequence shown here is derived from an EMBL/GenBank/DDBJ whole genome shotgun (WGS) entry which is preliminary data.</text>
</comment>
<feature type="chain" id="PRO_5025625236" evidence="2">
    <location>
        <begin position="18"/>
        <end position="307"/>
    </location>
</feature>
<feature type="signal peptide" evidence="2">
    <location>
        <begin position="1"/>
        <end position="17"/>
    </location>
</feature>
<evidence type="ECO:0000256" key="2">
    <source>
        <dbReference type="SAM" id="SignalP"/>
    </source>
</evidence>
<name>A0A6B0QV53_9CETA</name>
<evidence type="ECO:0000256" key="1">
    <source>
        <dbReference type="SAM" id="MobiDB-lite"/>
    </source>
</evidence>
<dbReference type="Proteomes" id="UP000322234">
    <property type="component" value="Unassembled WGS sequence"/>
</dbReference>
<sequence>MGTLCSALFLQYPLCSCALVMREDPKVKDTHKEDSVLPKTQESVFYVKEGKKKPKAEPSVQSGADCDVFKAQTPNQETRSSRSQGGPRRACGGACGRELEVPGAESQEQHRTAHSPGGLASESLFAQILSAAVAGSLISPINSPNSFSDFFLYDWQLPQLFSPILFVSIANMSASLKNLSKNKKVVPFPGNDPSAHDMARFSYRQHGAFTQHSVLALRSSQISQRCLIGGGQPAQRFKGLRFTAGNANGVYAAEYSSSSSSEICQSASRFRTAGLISQQLCIVDLRTCIMVGLFEAVSYCVEWSLYC</sequence>
<keyword evidence="4" id="KW-1185">Reference proteome</keyword>
<gene>
    <name evidence="3" type="ORF">E5288_WYG012752</name>
</gene>
<protein>
    <submittedName>
        <fullName evidence="3">Uncharacterized protein</fullName>
    </submittedName>
</protein>
<organism evidence="3 4">
    <name type="scientific">Bos mutus</name>
    <name type="common">wild yak</name>
    <dbReference type="NCBI Taxonomy" id="72004"/>
    <lineage>
        <taxon>Eukaryota</taxon>
        <taxon>Metazoa</taxon>
        <taxon>Chordata</taxon>
        <taxon>Craniata</taxon>
        <taxon>Vertebrata</taxon>
        <taxon>Euteleostomi</taxon>
        <taxon>Mammalia</taxon>
        <taxon>Eutheria</taxon>
        <taxon>Laurasiatheria</taxon>
        <taxon>Artiodactyla</taxon>
        <taxon>Ruminantia</taxon>
        <taxon>Pecora</taxon>
        <taxon>Bovidae</taxon>
        <taxon>Bovinae</taxon>
        <taxon>Bos</taxon>
    </lineage>
</organism>
<accession>A0A6B0QV53</accession>
<proteinExistence type="predicted"/>
<feature type="region of interest" description="Disordered" evidence="1">
    <location>
        <begin position="71"/>
        <end position="95"/>
    </location>
</feature>
<keyword evidence="2" id="KW-0732">Signal</keyword>
<reference evidence="3" key="1">
    <citation type="submission" date="2019-10" db="EMBL/GenBank/DDBJ databases">
        <title>The sequence and de novo assembly of the wild yak genome.</title>
        <authorList>
            <person name="Liu Y."/>
        </authorList>
    </citation>
    <scope>NUCLEOTIDE SEQUENCE [LARGE SCALE GENOMIC DNA]</scope>
    <source>
        <strain evidence="3">WY2019</strain>
    </source>
</reference>
<feature type="compositionally biased region" description="Polar residues" evidence="1">
    <location>
        <begin position="72"/>
        <end position="84"/>
    </location>
</feature>